<protein>
    <submittedName>
        <fullName evidence="1">Uncharacterized protein</fullName>
    </submittedName>
</protein>
<gene>
    <name evidence="1" type="ORF">CLV60_12168</name>
</gene>
<dbReference type="EMBL" id="PYAS01000021">
    <property type="protein sequence ID" value="PSL21572.1"/>
    <property type="molecule type" value="Genomic_DNA"/>
</dbReference>
<dbReference type="Proteomes" id="UP000241964">
    <property type="component" value="Unassembled WGS sequence"/>
</dbReference>
<name>A0A2P8FIN4_9BACT</name>
<evidence type="ECO:0000313" key="1">
    <source>
        <dbReference type="EMBL" id="PSL21572.1"/>
    </source>
</evidence>
<dbReference type="AlphaFoldDB" id="A0A2P8FIN4"/>
<sequence length="62" mass="7170">MVNLCSSHATFKGIQAGKPEINKASKFIPSEYERLKAYYEEYIDFGGFPEVVWQVRQRISVI</sequence>
<accession>A0A2P8FIN4</accession>
<reference evidence="1 2" key="1">
    <citation type="submission" date="2018-03" db="EMBL/GenBank/DDBJ databases">
        <title>Genomic Encyclopedia of Archaeal and Bacterial Type Strains, Phase II (KMG-II): from individual species to whole genera.</title>
        <authorList>
            <person name="Goeker M."/>
        </authorList>
    </citation>
    <scope>NUCLEOTIDE SEQUENCE [LARGE SCALE GENOMIC DNA]</scope>
    <source>
        <strain evidence="1 2">DSM 29057</strain>
    </source>
</reference>
<keyword evidence="2" id="KW-1185">Reference proteome</keyword>
<proteinExistence type="predicted"/>
<organism evidence="1 2">
    <name type="scientific">Dyadobacter jiangsuensis</name>
    <dbReference type="NCBI Taxonomy" id="1591085"/>
    <lineage>
        <taxon>Bacteria</taxon>
        <taxon>Pseudomonadati</taxon>
        <taxon>Bacteroidota</taxon>
        <taxon>Cytophagia</taxon>
        <taxon>Cytophagales</taxon>
        <taxon>Spirosomataceae</taxon>
        <taxon>Dyadobacter</taxon>
    </lineage>
</organism>
<comment type="caution">
    <text evidence="1">The sequence shown here is derived from an EMBL/GenBank/DDBJ whole genome shotgun (WGS) entry which is preliminary data.</text>
</comment>
<evidence type="ECO:0000313" key="2">
    <source>
        <dbReference type="Proteomes" id="UP000241964"/>
    </source>
</evidence>